<dbReference type="PANTHER" id="PTHR42696">
    <property type="entry name" value="ASPARTATE AMMONIA-LYASE"/>
    <property type="match status" value="1"/>
</dbReference>
<feature type="domain" description="Fumarase C C-terminal" evidence="5">
    <location>
        <begin position="409"/>
        <end position="461"/>
    </location>
</feature>
<sequence>MLETRTEHDLLGDRQVPADSYWGIHTLRAVENFPITGRPISTNPYLIRGLAYVKWAAASANEKLGILDHRRADAIRQACREIVDGRWHEQFVVDVIQGGAGTSTNMNANEVIANRALEILGHARGEYAELHPNEHVNLSQSTNDVYPTAVNIATIFAIDDLLDAMRVLQEAFSTKAVEFADTVKMGRTQLQDAVPMTLGQEFATYAVMIDEDRTRLDEAALLVHEINLGATAIGTGLNAPVGYAEAACDTLRELTGLPLVLATDLVEATQDVGQFVHLSGVLKRIAVKLSKVCNDLRLLSSGPRAGLNEINLPPVQAGSSIMPGKVNPVIPEVLNQVAYEVIGNDVTITMAAESGQLQLNAFEPIIVHSLSEGMRHLGAACRILADRCVLGITANTDLLRARVEDSIGLVTALNPYIGYTASTRIAQEALVSGRRVADLVIEAGLLDREELDRLLSPEHLANLRASGSPRPTPVAAAAEVVS</sequence>
<dbReference type="eggNOG" id="COG1027">
    <property type="taxonomic scope" value="Bacteria"/>
</dbReference>
<dbReference type="InterPro" id="IPR020557">
    <property type="entry name" value="Fumarate_lyase_CS"/>
</dbReference>
<dbReference type="Pfam" id="PF00206">
    <property type="entry name" value="Lyase_1"/>
    <property type="match status" value="1"/>
</dbReference>
<dbReference type="Proteomes" id="UP000028488">
    <property type="component" value="Chromosome"/>
</dbReference>
<dbReference type="EC" id="4.3.1.1" evidence="2"/>
<protein>
    <recommendedName>
        <fullName evidence="2">aspartate ammonia-lyase</fullName>
        <ecNumber evidence="2">4.3.1.1</ecNumber>
    </recommendedName>
</protein>
<evidence type="ECO:0000256" key="1">
    <source>
        <dbReference type="ARBA" id="ARBA00001494"/>
    </source>
</evidence>
<dbReference type="FunFam" id="1.10.40.30:FF:000002">
    <property type="entry name" value="Fumarate hydratase class II"/>
    <property type="match status" value="1"/>
</dbReference>
<dbReference type="GO" id="GO:0008797">
    <property type="term" value="F:aspartate ammonia-lyase activity"/>
    <property type="evidence" value="ECO:0007669"/>
    <property type="project" value="UniProtKB-EC"/>
</dbReference>
<dbReference type="EMBL" id="CP008947">
    <property type="protein sequence ID" value="AII06642.1"/>
    <property type="molecule type" value="Genomic_DNA"/>
</dbReference>
<dbReference type="Pfam" id="PF10415">
    <property type="entry name" value="FumaraseC_C"/>
    <property type="match status" value="1"/>
</dbReference>
<dbReference type="Gene3D" id="1.10.40.30">
    <property type="entry name" value="Fumarase/aspartase (C-terminal domain)"/>
    <property type="match status" value="1"/>
</dbReference>
<accession>A0A076EN69</accession>
<feature type="domain" description="Fumarate lyase N-terminal" evidence="4">
    <location>
        <begin position="13"/>
        <end position="343"/>
    </location>
</feature>
<dbReference type="InterPro" id="IPR018951">
    <property type="entry name" value="Fumarase_C_C"/>
</dbReference>
<dbReference type="InterPro" id="IPR051546">
    <property type="entry name" value="Aspartate_Ammonia-Lyase"/>
</dbReference>
<gene>
    <name evidence="6" type="primary">aspA</name>
    <name evidence="6" type="ORF">EP51_19205</name>
</gene>
<dbReference type="Gene3D" id="1.10.275.10">
    <property type="entry name" value="Fumarase/aspartase (N-terminal domain)"/>
    <property type="match status" value="1"/>
</dbReference>
<reference evidence="6 7" key="1">
    <citation type="submission" date="2014-07" db="EMBL/GenBank/DDBJ databases">
        <title>Genome Sequence of Rhodococcus opacus Strain R7, a Biodegrader of Mono- and Polycyclic Aromatic Hydrocarbons.</title>
        <authorList>
            <person name="Di Gennaro P."/>
            <person name="Zampolli J."/>
            <person name="Presti I."/>
            <person name="Cappelletti M."/>
            <person name="D'Ursi P."/>
            <person name="Orro A."/>
            <person name="Mezzelani A."/>
            <person name="Milanesi L."/>
        </authorList>
    </citation>
    <scope>NUCLEOTIDE SEQUENCE [LARGE SCALE GENOMIC DNA]</scope>
    <source>
        <strain evidence="6 7">R7</strain>
    </source>
</reference>
<dbReference type="InterPro" id="IPR008948">
    <property type="entry name" value="L-Aspartase-like"/>
</dbReference>
<dbReference type="SUPFAM" id="SSF48557">
    <property type="entry name" value="L-aspartase-like"/>
    <property type="match status" value="1"/>
</dbReference>
<dbReference type="GO" id="GO:0006099">
    <property type="term" value="P:tricarboxylic acid cycle"/>
    <property type="evidence" value="ECO:0007669"/>
    <property type="project" value="InterPro"/>
</dbReference>
<dbReference type="InterPro" id="IPR000362">
    <property type="entry name" value="Fumarate_lyase_fam"/>
</dbReference>
<dbReference type="RefSeq" id="WP_112302011.1">
    <property type="nucleotide sequence ID" value="NZ_CP008947.1"/>
</dbReference>
<evidence type="ECO:0000259" key="4">
    <source>
        <dbReference type="Pfam" id="PF00206"/>
    </source>
</evidence>
<dbReference type="FunFam" id="1.20.200.10:FF:000001">
    <property type="entry name" value="Fumarate hydratase, mitochondrial"/>
    <property type="match status" value="1"/>
</dbReference>
<dbReference type="PANTHER" id="PTHR42696:SF2">
    <property type="entry name" value="ASPARTATE AMMONIA-LYASE"/>
    <property type="match status" value="1"/>
</dbReference>
<dbReference type="InterPro" id="IPR022761">
    <property type="entry name" value="Fumarate_lyase_N"/>
</dbReference>
<dbReference type="PRINTS" id="PR00149">
    <property type="entry name" value="FUMRATELYASE"/>
</dbReference>
<proteinExistence type="predicted"/>
<keyword evidence="3 6" id="KW-0456">Lyase</keyword>
<evidence type="ECO:0000256" key="3">
    <source>
        <dbReference type="ARBA" id="ARBA00023239"/>
    </source>
</evidence>
<evidence type="ECO:0000256" key="2">
    <source>
        <dbReference type="ARBA" id="ARBA00012992"/>
    </source>
</evidence>
<organism evidence="6 7">
    <name type="scientific">Rhodococcus opacus</name>
    <name type="common">Nocardia opaca</name>
    <dbReference type="NCBI Taxonomy" id="37919"/>
    <lineage>
        <taxon>Bacteria</taxon>
        <taxon>Bacillati</taxon>
        <taxon>Actinomycetota</taxon>
        <taxon>Actinomycetes</taxon>
        <taxon>Mycobacteriales</taxon>
        <taxon>Nocardiaceae</taxon>
        <taxon>Rhodococcus</taxon>
    </lineage>
</organism>
<dbReference type="CDD" id="cd01357">
    <property type="entry name" value="Aspartase"/>
    <property type="match status" value="1"/>
</dbReference>
<evidence type="ECO:0000313" key="7">
    <source>
        <dbReference type="Proteomes" id="UP000028488"/>
    </source>
</evidence>
<dbReference type="NCBIfam" id="NF008909">
    <property type="entry name" value="PRK12273.1"/>
    <property type="match status" value="1"/>
</dbReference>
<evidence type="ECO:0000259" key="5">
    <source>
        <dbReference type="Pfam" id="PF10415"/>
    </source>
</evidence>
<comment type="catalytic activity">
    <reaction evidence="1">
        <text>L-aspartate = fumarate + NH4(+)</text>
        <dbReference type="Rhea" id="RHEA:16601"/>
        <dbReference type="ChEBI" id="CHEBI:28938"/>
        <dbReference type="ChEBI" id="CHEBI:29806"/>
        <dbReference type="ChEBI" id="CHEBI:29991"/>
        <dbReference type="EC" id="4.3.1.1"/>
    </reaction>
</comment>
<dbReference type="FunFam" id="1.10.275.10:FF:000001">
    <property type="entry name" value="Fumarate hydratase, mitochondrial"/>
    <property type="match status" value="1"/>
</dbReference>
<dbReference type="InterPro" id="IPR024083">
    <property type="entry name" value="Fumarase/histidase_N"/>
</dbReference>
<dbReference type="GO" id="GO:0005829">
    <property type="term" value="C:cytosol"/>
    <property type="evidence" value="ECO:0007669"/>
    <property type="project" value="TreeGrafter"/>
</dbReference>
<name>A0A076EN69_RHOOP</name>
<evidence type="ECO:0000313" key="6">
    <source>
        <dbReference type="EMBL" id="AII06642.1"/>
    </source>
</evidence>
<dbReference type="PROSITE" id="PS00163">
    <property type="entry name" value="FUMARATE_LYASES"/>
    <property type="match status" value="1"/>
</dbReference>
<dbReference type="AlphaFoldDB" id="A0A076EN69"/>
<dbReference type="Gene3D" id="1.20.200.10">
    <property type="entry name" value="Fumarase/aspartase (Central domain)"/>
    <property type="match status" value="1"/>
</dbReference>
<dbReference type="GO" id="GO:0006531">
    <property type="term" value="P:aspartate metabolic process"/>
    <property type="evidence" value="ECO:0007669"/>
    <property type="project" value="TreeGrafter"/>
</dbReference>